<accession>A0A820EWS5</accession>
<evidence type="ECO:0008006" key="4">
    <source>
        <dbReference type="Google" id="ProtNLM"/>
    </source>
</evidence>
<dbReference type="Proteomes" id="UP000663874">
    <property type="component" value="Unassembled WGS sequence"/>
</dbReference>
<reference evidence="2" key="1">
    <citation type="submission" date="2021-02" db="EMBL/GenBank/DDBJ databases">
        <authorList>
            <person name="Nowell W R."/>
        </authorList>
    </citation>
    <scope>NUCLEOTIDE SEQUENCE</scope>
</reference>
<feature type="non-terminal residue" evidence="2">
    <location>
        <position position="1"/>
    </location>
</feature>
<dbReference type="EMBL" id="CAJOBE010022763">
    <property type="protein sequence ID" value="CAF4252532.1"/>
    <property type="molecule type" value="Genomic_DNA"/>
</dbReference>
<proteinExistence type="predicted"/>
<feature type="transmembrane region" description="Helical" evidence="1">
    <location>
        <begin position="6"/>
        <end position="23"/>
    </location>
</feature>
<comment type="caution">
    <text evidence="2">The sequence shown here is derived from an EMBL/GenBank/DDBJ whole genome shotgun (WGS) entry which is preliminary data.</text>
</comment>
<feature type="transmembrane region" description="Helical" evidence="1">
    <location>
        <begin position="52"/>
        <end position="77"/>
    </location>
</feature>
<feature type="non-terminal residue" evidence="2">
    <location>
        <position position="96"/>
    </location>
</feature>
<evidence type="ECO:0000256" key="1">
    <source>
        <dbReference type="SAM" id="Phobius"/>
    </source>
</evidence>
<organism evidence="2 3">
    <name type="scientific">Rotaria sordida</name>
    <dbReference type="NCBI Taxonomy" id="392033"/>
    <lineage>
        <taxon>Eukaryota</taxon>
        <taxon>Metazoa</taxon>
        <taxon>Spiralia</taxon>
        <taxon>Gnathifera</taxon>
        <taxon>Rotifera</taxon>
        <taxon>Eurotatoria</taxon>
        <taxon>Bdelloidea</taxon>
        <taxon>Philodinida</taxon>
        <taxon>Philodinidae</taxon>
        <taxon>Rotaria</taxon>
    </lineage>
</organism>
<evidence type="ECO:0000313" key="3">
    <source>
        <dbReference type="Proteomes" id="UP000663874"/>
    </source>
</evidence>
<keyword evidence="1" id="KW-0472">Membrane</keyword>
<gene>
    <name evidence="2" type="ORF">FNK824_LOCUS38689</name>
</gene>
<keyword evidence="1" id="KW-1133">Transmembrane helix</keyword>
<evidence type="ECO:0000313" key="2">
    <source>
        <dbReference type="EMBL" id="CAF4252532.1"/>
    </source>
</evidence>
<dbReference type="AlphaFoldDB" id="A0A820EWS5"/>
<sequence length="96" mass="11460">MFYFIPGLILLVNFFTIYELLIAKRQRTQTLMNPENATNSINAISFNKQQKVLTIMLVTDSLSFYLFTIPACIHYMLWKQLSYDIDTKEYEMRYLI</sequence>
<protein>
    <recommendedName>
        <fullName evidence="4">G-protein coupled receptors family 1 profile domain-containing protein</fullName>
    </recommendedName>
</protein>
<keyword evidence="1" id="KW-0812">Transmembrane</keyword>
<name>A0A820EWS5_9BILA</name>